<evidence type="ECO:0000256" key="10">
    <source>
        <dbReference type="ARBA" id="ARBA00023163"/>
    </source>
</evidence>
<dbReference type="GO" id="GO:0035242">
    <property type="term" value="F:protein-arginine omega-N asymmetric methyltransferase activity"/>
    <property type="evidence" value="ECO:0007669"/>
    <property type="project" value="UniProtKB-EC"/>
</dbReference>
<evidence type="ECO:0000313" key="16">
    <source>
        <dbReference type="Proteomes" id="UP001217754"/>
    </source>
</evidence>
<keyword evidence="8" id="KW-0156">Chromatin regulator</keyword>
<evidence type="ECO:0000313" key="15">
    <source>
        <dbReference type="EMBL" id="WFD39845.1"/>
    </source>
</evidence>
<protein>
    <recommendedName>
        <fullName evidence="3">type I protein arginine methyltransferase</fullName>
        <ecNumber evidence="3">2.1.1.319</ecNumber>
    </recommendedName>
</protein>
<dbReference type="Pfam" id="PF22528">
    <property type="entry name" value="PRMT_C"/>
    <property type="match status" value="1"/>
</dbReference>
<dbReference type="InterPro" id="IPR025799">
    <property type="entry name" value="Arg_MeTrfase"/>
</dbReference>
<keyword evidence="9" id="KW-0805">Transcription regulation</keyword>
<evidence type="ECO:0000256" key="4">
    <source>
        <dbReference type="ARBA" id="ARBA00022490"/>
    </source>
</evidence>
<gene>
    <name evidence="15" type="ORF">MJAP1_002826</name>
</gene>
<evidence type="ECO:0000256" key="2">
    <source>
        <dbReference type="ARBA" id="ARBA00004496"/>
    </source>
</evidence>
<organism evidence="15 16">
    <name type="scientific">Malassezia japonica</name>
    <dbReference type="NCBI Taxonomy" id="223818"/>
    <lineage>
        <taxon>Eukaryota</taxon>
        <taxon>Fungi</taxon>
        <taxon>Dikarya</taxon>
        <taxon>Basidiomycota</taxon>
        <taxon>Ustilaginomycotina</taxon>
        <taxon>Malasseziomycetes</taxon>
        <taxon>Malasseziales</taxon>
        <taxon>Malasseziaceae</taxon>
        <taxon>Malassezia</taxon>
    </lineage>
</organism>
<dbReference type="GO" id="GO:0005634">
    <property type="term" value="C:nucleus"/>
    <property type="evidence" value="ECO:0007669"/>
    <property type="project" value="UniProtKB-SubCell"/>
</dbReference>
<dbReference type="RefSeq" id="XP_060122742.1">
    <property type="nucleotide sequence ID" value="XM_060266759.1"/>
</dbReference>
<name>A0AAF0F2Z2_9BASI</name>
<comment type="subcellular location">
    <subcellularLocation>
        <location evidence="2">Cytoplasm</location>
    </subcellularLocation>
    <subcellularLocation>
        <location evidence="1">Nucleus</location>
    </subcellularLocation>
</comment>
<dbReference type="GeneID" id="85226477"/>
<dbReference type="CDD" id="cd02440">
    <property type="entry name" value="AdoMet_MTases"/>
    <property type="match status" value="1"/>
</dbReference>
<dbReference type="GO" id="GO:0070611">
    <property type="term" value="F:histone H3R2 methyltransferase activity"/>
    <property type="evidence" value="ECO:0007669"/>
    <property type="project" value="TreeGrafter"/>
</dbReference>
<dbReference type="EC" id="2.1.1.319" evidence="3"/>
<evidence type="ECO:0000256" key="7">
    <source>
        <dbReference type="ARBA" id="ARBA00022691"/>
    </source>
</evidence>
<keyword evidence="5 13" id="KW-0489">Methyltransferase</keyword>
<evidence type="ECO:0000256" key="9">
    <source>
        <dbReference type="ARBA" id="ARBA00023015"/>
    </source>
</evidence>
<dbReference type="PANTHER" id="PTHR11006:SF10">
    <property type="entry name" value="HISTONE-ARGININE METHYLTRANSFERASE CARMER-RELATED"/>
    <property type="match status" value="1"/>
</dbReference>
<dbReference type="AlphaFoldDB" id="A0AAF0F2Z2"/>
<comment type="catalytic activity">
    <reaction evidence="12">
        <text>L-arginyl-[protein] + 2 S-adenosyl-L-methionine = N(omega),N(omega)-dimethyl-L-arginyl-[protein] + 2 S-adenosyl-L-homocysteine + 2 H(+)</text>
        <dbReference type="Rhea" id="RHEA:48096"/>
        <dbReference type="Rhea" id="RHEA-COMP:10532"/>
        <dbReference type="Rhea" id="RHEA-COMP:11991"/>
        <dbReference type="ChEBI" id="CHEBI:15378"/>
        <dbReference type="ChEBI" id="CHEBI:29965"/>
        <dbReference type="ChEBI" id="CHEBI:57856"/>
        <dbReference type="ChEBI" id="CHEBI:59789"/>
        <dbReference type="ChEBI" id="CHEBI:61897"/>
        <dbReference type="EC" id="2.1.1.319"/>
    </reaction>
</comment>
<evidence type="ECO:0000256" key="1">
    <source>
        <dbReference type="ARBA" id="ARBA00004123"/>
    </source>
</evidence>
<evidence type="ECO:0000256" key="11">
    <source>
        <dbReference type="ARBA" id="ARBA00023242"/>
    </source>
</evidence>
<reference evidence="15" key="1">
    <citation type="submission" date="2023-03" db="EMBL/GenBank/DDBJ databases">
        <title>Mating type loci evolution in Malassezia.</title>
        <authorList>
            <person name="Coelho M.A."/>
        </authorList>
    </citation>
    <scope>NUCLEOTIDE SEQUENCE</scope>
    <source>
        <strain evidence="15">CBS 9431</strain>
    </source>
</reference>
<keyword evidence="16" id="KW-1185">Reference proteome</keyword>
<dbReference type="Gene3D" id="2.70.160.11">
    <property type="entry name" value="Hnrnp arginine n-methyltransferase1"/>
    <property type="match status" value="1"/>
</dbReference>
<dbReference type="EMBL" id="CP119962">
    <property type="protein sequence ID" value="WFD39845.1"/>
    <property type="molecule type" value="Genomic_DNA"/>
</dbReference>
<dbReference type="InterPro" id="IPR029063">
    <property type="entry name" value="SAM-dependent_MTases_sf"/>
</dbReference>
<keyword evidence="6 13" id="KW-0808">Transferase</keyword>
<dbReference type="Proteomes" id="UP001217754">
    <property type="component" value="Chromosome 5"/>
</dbReference>
<dbReference type="GO" id="GO:0005737">
    <property type="term" value="C:cytoplasm"/>
    <property type="evidence" value="ECO:0007669"/>
    <property type="project" value="UniProtKB-SubCell"/>
</dbReference>
<keyword evidence="7 13" id="KW-0949">S-adenosyl-L-methionine</keyword>
<feature type="domain" description="Protein arginine N-methyltransferase" evidence="14">
    <location>
        <begin position="211"/>
        <end position="377"/>
    </location>
</feature>
<evidence type="ECO:0000256" key="13">
    <source>
        <dbReference type="PROSITE-ProRule" id="PRU01015"/>
    </source>
</evidence>
<dbReference type="SUPFAM" id="SSF53335">
    <property type="entry name" value="S-adenosyl-L-methionine-dependent methyltransferases"/>
    <property type="match status" value="1"/>
</dbReference>
<dbReference type="Gene3D" id="3.40.50.150">
    <property type="entry name" value="Vaccinia Virus protein VP39"/>
    <property type="match status" value="1"/>
</dbReference>
<evidence type="ECO:0000259" key="14">
    <source>
        <dbReference type="Pfam" id="PF22528"/>
    </source>
</evidence>
<accession>A0AAF0F2Z2</accession>
<proteinExistence type="predicted"/>
<dbReference type="PANTHER" id="PTHR11006">
    <property type="entry name" value="PROTEIN ARGININE N-METHYLTRANSFERASE"/>
    <property type="match status" value="1"/>
</dbReference>
<keyword evidence="11" id="KW-0539">Nucleus</keyword>
<keyword evidence="10" id="KW-0804">Transcription</keyword>
<evidence type="ECO:0000256" key="3">
    <source>
        <dbReference type="ARBA" id="ARBA00011925"/>
    </source>
</evidence>
<keyword evidence="4" id="KW-0963">Cytoplasm</keyword>
<dbReference type="InterPro" id="IPR055135">
    <property type="entry name" value="PRMT_dom"/>
</dbReference>
<evidence type="ECO:0000256" key="5">
    <source>
        <dbReference type="ARBA" id="ARBA00022603"/>
    </source>
</evidence>
<dbReference type="GO" id="GO:0032259">
    <property type="term" value="P:methylation"/>
    <property type="evidence" value="ECO:0007669"/>
    <property type="project" value="UniProtKB-KW"/>
</dbReference>
<evidence type="ECO:0000256" key="6">
    <source>
        <dbReference type="ARBA" id="ARBA00022679"/>
    </source>
</evidence>
<evidence type="ECO:0000256" key="8">
    <source>
        <dbReference type="ARBA" id="ARBA00022853"/>
    </source>
</evidence>
<sequence>MTAEDERMDAEAQAVDLYDKKDEAYFSYYSQLTHQAQMLQDAVRTSAYQNAILAHGPACFQGKTAMDVGAGNGILSLFSIQAGAALVYAVEASDVIGCLHRLVAASSGEDENAPNAWMRDRLGVVHSRVEDVTPQVLEKATPRGLLPADTEQVDTIVSECLGVLLVHERMCESFLEARDKFLRPGGALFPRTGTLCFSLLNDARLWQEVRARADWWNTTNFYGVDLTPFLGASRTEAFQSPVVGCFSPTHVVGAQTDLSTAAILCPDEAVCKYLVDFGTVSSADLRTFDVPIAFDCVDEPTVVHGLGAWFDLSFLQPGEVEEDDLQPRNAMTTSPFAPPTHWAQVRMLFHEPLALNTGQRVLGTLHFEANESRSYDIHADLYVPLPDGIGGNTPLFRRTALWKLDKQTYSWETPGA</sequence>
<dbReference type="PROSITE" id="PS51678">
    <property type="entry name" value="SAM_MT_PRMT"/>
    <property type="match status" value="1"/>
</dbReference>
<evidence type="ECO:0000256" key="12">
    <source>
        <dbReference type="ARBA" id="ARBA00049086"/>
    </source>
</evidence>